<dbReference type="Proteomes" id="UP000054477">
    <property type="component" value="Unassembled WGS sequence"/>
</dbReference>
<dbReference type="EMBL" id="KN838609">
    <property type="protein sequence ID" value="KIK01280.1"/>
    <property type="molecule type" value="Genomic_DNA"/>
</dbReference>
<accession>A0A0C9WRL6</accession>
<name>A0A0C9WRL6_9AGAR</name>
<proteinExistence type="predicted"/>
<reference evidence="2" key="2">
    <citation type="submission" date="2015-01" db="EMBL/GenBank/DDBJ databases">
        <title>Evolutionary Origins and Diversification of the Mycorrhizal Mutualists.</title>
        <authorList>
            <consortium name="DOE Joint Genome Institute"/>
            <consortium name="Mycorrhizal Genomics Consortium"/>
            <person name="Kohler A."/>
            <person name="Kuo A."/>
            <person name="Nagy L.G."/>
            <person name="Floudas D."/>
            <person name="Copeland A."/>
            <person name="Barry K.W."/>
            <person name="Cichocki N."/>
            <person name="Veneault-Fourrey C."/>
            <person name="LaButti K."/>
            <person name="Lindquist E.A."/>
            <person name="Lipzen A."/>
            <person name="Lundell T."/>
            <person name="Morin E."/>
            <person name="Murat C."/>
            <person name="Riley R."/>
            <person name="Ohm R."/>
            <person name="Sun H."/>
            <person name="Tunlid A."/>
            <person name="Henrissat B."/>
            <person name="Grigoriev I.V."/>
            <person name="Hibbett D.S."/>
            <person name="Martin F."/>
        </authorList>
    </citation>
    <scope>NUCLEOTIDE SEQUENCE [LARGE SCALE GENOMIC DNA]</scope>
    <source>
        <strain evidence="2">LaAM-08-1</strain>
    </source>
</reference>
<dbReference type="HOGENOM" id="CLU_2512994_0_0_1"/>
<evidence type="ECO:0000313" key="2">
    <source>
        <dbReference type="Proteomes" id="UP000054477"/>
    </source>
</evidence>
<dbReference type="AlphaFoldDB" id="A0A0C9WRL6"/>
<keyword evidence="2" id="KW-1185">Reference proteome</keyword>
<evidence type="ECO:0000313" key="1">
    <source>
        <dbReference type="EMBL" id="KIK01280.1"/>
    </source>
</evidence>
<reference evidence="1 2" key="1">
    <citation type="submission" date="2014-04" db="EMBL/GenBank/DDBJ databases">
        <authorList>
            <consortium name="DOE Joint Genome Institute"/>
            <person name="Kuo A."/>
            <person name="Kohler A."/>
            <person name="Nagy L.G."/>
            <person name="Floudas D."/>
            <person name="Copeland A."/>
            <person name="Barry K.W."/>
            <person name="Cichocki N."/>
            <person name="Veneault-Fourrey C."/>
            <person name="LaButti K."/>
            <person name="Lindquist E.A."/>
            <person name="Lipzen A."/>
            <person name="Lundell T."/>
            <person name="Morin E."/>
            <person name="Murat C."/>
            <person name="Sun H."/>
            <person name="Tunlid A."/>
            <person name="Henrissat B."/>
            <person name="Grigoriev I.V."/>
            <person name="Hibbett D.S."/>
            <person name="Martin F."/>
            <person name="Nordberg H.P."/>
            <person name="Cantor M.N."/>
            <person name="Hua S.X."/>
        </authorList>
    </citation>
    <scope>NUCLEOTIDE SEQUENCE [LARGE SCALE GENOMIC DNA]</scope>
    <source>
        <strain evidence="1 2">LaAM-08-1</strain>
    </source>
</reference>
<protein>
    <submittedName>
        <fullName evidence="1">Uncharacterized protein</fullName>
    </submittedName>
</protein>
<organism evidence="1 2">
    <name type="scientific">Laccaria amethystina LaAM-08-1</name>
    <dbReference type="NCBI Taxonomy" id="1095629"/>
    <lineage>
        <taxon>Eukaryota</taxon>
        <taxon>Fungi</taxon>
        <taxon>Dikarya</taxon>
        <taxon>Basidiomycota</taxon>
        <taxon>Agaricomycotina</taxon>
        <taxon>Agaricomycetes</taxon>
        <taxon>Agaricomycetidae</taxon>
        <taxon>Agaricales</taxon>
        <taxon>Agaricineae</taxon>
        <taxon>Hydnangiaceae</taxon>
        <taxon>Laccaria</taxon>
    </lineage>
</organism>
<gene>
    <name evidence="1" type="ORF">K443DRAFT_678537</name>
</gene>
<sequence>MRDLVQSRGHSREPLVFLLIDADRQPVPASILQADWVSQPTSFRTHSRVSSSAKFFGWWLLHSYIQIFNGSAIQESPRFSVTFSM</sequence>